<evidence type="ECO:0000313" key="2">
    <source>
        <dbReference type="EMBL" id="POM81820.1"/>
    </source>
</evidence>
<keyword evidence="3" id="KW-1185">Reference proteome</keyword>
<dbReference type="EMBL" id="NCKW01000013">
    <property type="protein sequence ID" value="POM81820.1"/>
    <property type="molecule type" value="Genomic_DNA"/>
</dbReference>
<protein>
    <submittedName>
        <fullName evidence="2">ATP-binding cassette (ABC) Superfamily</fullName>
    </submittedName>
</protein>
<keyword evidence="1" id="KW-1133">Transmembrane helix</keyword>
<dbReference type="Proteomes" id="UP000237271">
    <property type="component" value="Unassembled WGS sequence"/>
</dbReference>
<keyword evidence="2" id="KW-0067">ATP-binding</keyword>
<proteinExistence type="predicted"/>
<keyword evidence="2" id="KW-0547">Nucleotide-binding</keyword>
<keyword evidence="1" id="KW-0812">Transmembrane</keyword>
<feature type="transmembrane region" description="Helical" evidence="1">
    <location>
        <begin position="109"/>
        <end position="131"/>
    </location>
</feature>
<organism evidence="2 3">
    <name type="scientific">Phytophthora palmivora</name>
    <dbReference type="NCBI Taxonomy" id="4796"/>
    <lineage>
        <taxon>Eukaryota</taxon>
        <taxon>Sar</taxon>
        <taxon>Stramenopiles</taxon>
        <taxon>Oomycota</taxon>
        <taxon>Peronosporomycetes</taxon>
        <taxon>Peronosporales</taxon>
        <taxon>Peronosporaceae</taxon>
        <taxon>Phytophthora</taxon>
    </lineage>
</organism>
<accession>A0A2P4YVI8</accession>
<evidence type="ECO:0000256" key="1">
    <source>
        <dbReference type="SAM" id="Phobius"/>
    </source>
</evidence>
<name>A0A2P4YVI8_9STRA</name>
<evidence type="ECO:0000313" key="3">
    <source>
        <dbReference type="Proteomes" id="UP000237271"/>
    </source>
</evidence>
<dbReference type="GO" id="GO:0005524">
    <property type="term" value="F:ATP binding"/>
    <property type="evidence" value="ECO:0007669"/>
    <property type="project" value="UniProtKB-KW"/>
</dbReference>
<comment type="caution">
    <text evidence="2">The sequence shown here is derived from an EMBL/GenBank/DDBJ whole genome shotgun (WGS) entry which is preliminary data.</text>
</comment>
<gene>
    <name evidence="2" type="ORF">PHPALM_161</name>
</gene>
<dbReference type="AlphaFoldDB" id="A0A2P4YVI8"/>
<sequence>MVKLEPKTRRKLLTSGLKRLLLKRAQPPAPVIGGLPQSKAIVAGSMTPISKRRRICLNSERSLMLSMSNNSFIELLNAKASQRYHPLCLLSRCILADTIRQMRILGLQWIIVASTMIALLVAPTGVLGIRINRALPELLRPLGVCCLHHTEFFKEFASPWKKPEARGGLFPTLVGLLEEFTVQELKELREDHMLSYVLDQRDLRIVFAHLIA</sequence>
<reference evidence="2 3" key="1">
    <citation type="journal article" date="2017" name="Genome Biol. Evol.">
        <title>Phytophthora megakarya and P. palmivora, closely related causal agents of cacao black pod rot, underwent increases in genome sizes and gene numbers by different mechanisms.</title>
        <authorList>
            <person name="Ali S.S."/>
            <person name="Shao J."/>
            <person name="Lary D.J."/>
            <person name="Kronmiller B."/>
            <person name="Shen D."/>
            <person name="Strem M.D."/>
            <person name="Amoako-Attah I."/>
            <person name="Akrofi A.Y."/>
            <person name="Begoude B.A."/>
            <person name="Ten Hoopen G.M."/>
            <person name="Coulibaly K."/>
            <person name="Kebe B.I."/>
            <person name="Melnick R.L."/>
            <person name="Guiltinan M.J."/>
            <person name="Tyler B.M."/>
            <person name="Meinhardt L.W."/>
            <person name="Bailey B.A."/>
        </authorList>
    </citation>
    <scope>NUCLEOTIDE SEQUENCE [LARGE SCALE GENOMIC DNA]</scope>
    <source>
        <strain evidence="3">sbr112.9</strain>
    </source>
</reference>
<keyword evidence="1" id="KW-0472">Membrane</keyword>